<keyword evidence="3" id="KW-1185">Reference proteome</keyword>
<dbReference type="SUPFAM" id="SSF89837">
    <property type="entry name" value="Doublecortin (DC)"/>
    <property type="match status" value="1"/>
</dbReference>
<comment type="caution">
    <text evidence="2">The sequence shown here is derived from an EMBL/GenBank/DDBJ whole genome shotgun (WGS) entry which is preliminary data.</text>
</comment>
<protein>
    <submittedName>
        <fullName evidence="2">Uncharacterized protein</fullName>
    </submittedName>
</protein>
<dbReference type="AlphaFoldDB" id="A0AAD5XQ40"/>
<dbReference type="Proteomes" id="UP001212152">
    <property type="component" value="Unassembled WGS sequence"/>
</dbReference>
<evidence type="ECO:0000313" key="2">
    <source>
        <dbReference type="EMBL" id="KAJ3177781.1"/>
    </source>
</evidence>
<proteinExistence type="predicted"/>
<dbReference type="InterPro" id="IPR036572">
    <property type="entry name" value="Doublecortin_dom_sf"/>
</dbReference>
<evidence type="ECO:0000256" key="1">
    <source>
        <dbReference type="SAM" id="MobiDB-lite"/>
    </source>
</evidence>
<dbReference type="EMBL" id="JADGJQ010000031">
    <property type="protein sequence ID" value="KAJ3177781.1"/>
    <property type="molecule type" value="Genomic_DNA"/>
</dbReference>
<feature type="compositionally biased region" description="Basic and acidic residues" evidence="1">
    <location>
        <begin position="29"/>
        <end position="43"/>
    </location>
</feature>
<dbReference type="GO" id="GO:0015631">
    <property type="term" value="F:tubulin binding"/>
    <property type="evidence" value="ECO:0007669"/>
    <property type="project" value="InterPro"/>
</dbReference>
<evidence type="ECO:0000313" key="3">
    <source>
        <dbReference type="Proteomes" id="UP001212152"/>
    </source>
</evidence>
<dbReference type="GO" id="GO:0046785">
    <property type="term" value="P:microtubule polymerization"/>
    <property type="evidence" value="ECO:0007669"/>
    <property type="project" value="InterPro"/>
</dbReference>
<sequence length="181" mass="20209">MSSDNLSPRAADVTARLTDTRSYTGTHKQRFDEEGHGRGMAGRKDLVEYDGSTTSAHRQHSPYGSDVDLNARHEHEKPIVRSRSRETDIGVTAKKVTLFEYAEKHSTGENLVLNRSFPNMDKLREHAAGLLPAGIPKIIVDQNLREVSDLDQLENGGKYLVLSPHDKANFSEERVPTAFRA</sequence>
<organism evidence="2 3">
    <name type="scientific">Geranomyces variabilis</name>
    <dbReference type="NCBI Taxonomy" id="109894"/>
    <lineage>
        <taxon>Eukaryota</taxon>
        <taxon>Fungi</taxon>
        <taxon>Fungi incertae sedis</taxon>
        <taxon>Chytridiomycota</taxon>
        <taxon>Chytridiomycota incertae sedis</taxon>
        <taxon>Chytridiomycetes</taxon>
        <taxon>Spizellomycetales</taxon>
        <taxon>Powellomycetaceae</taxon>
        <taxon>Geranomyces</taxon>
    </lineage>
</organism>
<dbReference type="Gene3D" id="3.10.20.230">
    <property type="entry name" value="Doublecortin domain"/>
    <property type="match status" value="1"/>
</dbReference>
<accession>A0AAD5XQ40</accession>
<dbReference type="InterPro" id="IPR008907">
    <property type="entry name" value="TPP/p25"/>
</dbReference>
<feature type="region of interest" description="Disordered" evidence="1">
    <location>
        <begin position="1"/>
        <end position="43"/>
    </location>
</feature>
<dbReference type="GO" id="GO:0035556">
    <property type="term" value="P:intracellular signal transduction"/>
    <property type="evidence" value="ECO:0007669"/>
    <property type="project" value="InterPro"/>
</dbReference>
<reference evidence="2" key="1">
    <citation type="submission" date="2020-05" db="EMBL/GenBank/DDBJ databases">
        <title>Phylogenomic resolution of chytrid fungi.</title>
        <authorList>
            <person name="Stajich J.E."/>
            <person name="Amses K."/>
            <person name="Simmons R."/>
            <person name="Seto K."/>
            <person name="Myers J."/>
            <person name="Bonds A."/>
            <person name="Quandt C.A."/>
            <person name="Barry K."/>
            <person name="Liu P."/>
            <person name="Grigoriev I."/>
            <person name="Longcore J.E."/>
            <person name="James T.Y."/>
        </authorList>
    </citation>
    <scope>NUCLEOTIDE SEQUENCE</scope>
    <source>
        <strain evidence="2">JEL0379</strain>
    </source>
</reference>
<dbReference type="Pfam" id="PF05517">
    <property type="entry name" value="p25-alpha"/>
    <property type="match status" value="1"/>
</dbReference>
<gene>
    <name evidence="2" type="ORF">HDU87_004303</name>
</gene>
<name>A0AAD5XQ40_9FUNG</name>